<name>A0A858RMT3_9BACT</name>
<proteinExistence type="predicted"/>
<dbReference type="SUPFAM" id="SSF53335">
    <property type="entry name" value="S-adenosyl-L-methionine-dependent methyltransferases"/>
    <property type="match status" value="1"/>
</dbReference>
<reference evidence="2 3" key="1">
    <citation type="submission" date="2020-04" db="EMBL/GenBank/DDBJ databases">
        <title>Luteolibacter sp. G-1-1-1 isolated from soil.</title>
        <authorList>
            <person name="Dahal R.H."/>
        </authorList>
    </citation>
    <scope>NUCLEOTIDE SEQUENCE [LARGE SCALE GENOMIC DNA]</scope>
    <source>
        <strain evidence="2 3">G-1-1-1</strain>
    </source>
</reference>
<dbReference type="InterPro" id="IPR050903">
    <property type="entry name" value="Bact_Chemotaxis_MeTrfase"/>
</dbReference>
<dbReference type="Pfam" id="PF01739">
    <property type="entry name" value="CheR"/>
    <property type="match status" value="1"/>
</dbReference>
<dbReference type="EMBL" id="CP051774">
    <property type="protein sequence ID" value="QJE98162.1"/>
    <property type="molecule type" value="Genomic_DNA"/>
</dbReference>
<evidence type="ECO:0000259" key="1">
    <source>
        <dbReference type="PROSITE" id="PS50123"/>
    </source>
</evidence>
<dbReference type="InterPro" id="IPR029063">
    <property type="entry name" value="SAM-dependent_MTases_sf"/>
</dbReference>
<accession>A0A858RMT3</accession>
<dbReference type="KEGG" id="luo:HHL09_21025"/>
<organism evidence="2 3">
    <name type="scientific">Luteolibacter luteus</name>
    <dbReference type="NCBI Taxonomy" id="2728835"/>
    <lineage>
        <taxon>Bacteria</taxon>
        <taxon>Pseudomonadati</taxon>
        <taxon>Verrucomicrobiota</taxon>
        <taxon>Verrucomicrobiia</taxon>
        <taxon>Verrucomicrobiales</taxon>
        <taxon>Verrucomicrobiaceae</taxon>
        <taxon>Luteolibacter</taxon>
    </lineage>
</organism>
<dbReference type="PROSITE" id="PS50123">
    <property type="entry name" value="CHER"/>
    <property type="match status" value="1"/>
</dbReference>
<dbReference type="SMART" id="SM00138">
    <property type="entry name" value="MeTrc"/>
    <property type="match status" value="1"/>
</dbReference>
<dbReference type="PRINTS" id="PR00996">
    <property type="entry name" value="CHERMTFRASE"/>
</dbReference>
<keyword evidence="3" id="KW-1185">Reference proteome</keyword>
<protein>
    <recommendedName>
        <fullName evidence="1">CheR-type methyltransferase domain-containing protein</fullName>
    </recommendedName>
</protein>
<dbReference type="RefSeq" id="WP_169456621.1">
    <property type="nucleotide sequence ID" value="NZ_CP051774.1"/>
</dbReference>
<dbReference type="InterPro" id="IPR022642">
    <property type="entry name" value="CheR_C"/>
</dbReference>
<evidence type="ECO:0000313" key="2">
    <source>
        <dbReference type="EMBL" id="QJE98162.1"/>
    </source>
</evidence>
<sequence>MGLPLGEYRLAPMLRRVPACLRALRVGSASEAVALLAQRQELILRALETLLIGTTEFFRDPQVFDLLQQEVIPGMLQRKAHPRVWSAACSEGAELYSVAMTFALFGALQEGQFFGSDCRAEAVEHARRGIFARPRSGGLRQPQSGLFTISGEESIQVSPEIRRAISWQTADVLADDPGGPWDMILCRNLAIYLSPEASARLWQRLAGALAPGGILVVGKAEKPAVPGLRKIHPFIYCKHSIP</sequence>
<dbReference type="AlphaFoldDB" id="A0A858RMT3"/>
<dbReference type="Proteomes" id="UP000501812">
    <property type="component" value="Chromosome"/>
</dbReference>
<dbReference type="Gene3D" id="3.40.50.150">
    <property type="entry name" value="Vaccinia Virus protein VP39"/>
    <property type="match status" value="1"/>
</dbReference>
<dbReference type="InterPro" id="IPR000780">
    <property type="entry name" value="CheR_MeTrfase"/>
</dbReference>
<dbReference type="PANTHER" id="PTHR24422">
    <property type="entry name" value="CHEMOTAXIS PROTEIN METHYLTRANSFERASE"/>
    <property type="match status" value="1"/>
</dbReference>
<gene>
    <name evidence="2" type="ORF">HHL09_21025</name>
</gene>
<feature type="domain" description="CheR-type methyltransferase" evidence="1">
    <location>
        <begin position="1"/>
        <end position="221"/>
    </location>
</feature>
<dbReference type="GO" id="GO:0008757">
    <property type="term" value="F:S-adenosylmethionine-dependent methyltransferase activity"/>
    <property type="evidence" value="ECO:0007669"/>
    <property type="project" value="InterPro"/>
</dbReference>
<evidence type="ECO:0000313" key="3">
    <source>
        <dbReference type="Proteomes" id="UP000501812"/>
    </source>
</evidence>